<evidence type="ECO:0000256" key="1">
    <source>
        <dbReference type="SAM" id="Phobius"/>
    </source>
</evidence>
<keyword evidence="1" id="KW-0472">Membrane</keyword>
<proteinExistence type="predicted"/>
<dbReference type="InterPro" id="IPR019074">
    <property type="entry name" value="YabQ"/>
</dbReference>
<organism evidence="2 3">
    <name type="scientific">Candidatus Cellulosilyticum pullistercoris</name>
    <dbReference type="NCBI Taxonomy" id="2838521"/>
    <lineage>
        <taxon>Bacteria</taxon>
        <taxon>Bacillati</taxon>
        <taxon>Bacillota</taxon>
        <taxon>Clostridia</taxon>
        <taxon>Lachnospirales</taxon>
        <taxon>Cellulosilyticaceae</taxon>
        <taxon>Cellulosilyticum</taxon>
    </lineage>
</organism>
<evidence type="ECO:0000313" key="2">
    <source>
        <dbReference type="EMBL" id="MBU3803222.1"/>
    </source>
</evidence>
<dbReference type="Pfam" id="PF09578">
    <property type="entry name" value="Spore_YabQ"/>
    <property type="match status" value="1"/>
</dbReference>
<protein>
    <submittedName>
        <fullName evidence="2">Spore cortex biosynthesis protein YabQ</fullName>
    </submittedName>
</protein>
<feature type="transmembrane region" description="Helical" evidence="1">
    <location>
        <begin position="74"/>
        <end position="104"/>
    </location>
</feature>
<feature type="transmembrane region" description="Helical" evidence="1">
    <location>
        <begin position="12"/>
        <end position="29"/>
    </location>
</feature>
<name>A0A9E2NJB2_9FIRM</name>
<dbReference type="NCBIfam" id="TIGR02893">
    <property type="entry name" value="spore_yabQ"/>
    <property type="match status" value="1"/>
</dbReference>
<reference evidence="2" key="2">
    <citation type="submission" date="2021-04" db="EMBL/GenBank/DDBJ databases">
        <authorList>
            <person name="Gilroy R."/>
        </authorList>
    </citation>
    <scope>NUCLEOTIDE SEQUENCE</scope>
    <source>
        <strain evidence="2">B5-657</strain>
    </source>
</reference>
<evidence type="ECO:0000313" key="3">
    <source>
        <dbReference type="Proteomes" id="UP000824229"/>
    </source>
</evidence>
<dbReference type="Proteomes" id="UP000824229">
    <property type="component" value="Unassembled WGS sequence"/>
</dbReference>
<reference evidence="2" key="1">
    <citation type="journal article" date="2021" name="PeerJ">
        <title>Extensive microbial diversity within the chicken gut microbiome revealed by metagenomics and culture.</title>
        <authorList>
            <person name="Gilroy R."/>
            <person name="Ravi A."/>
            <person name="Getino M."/>
            <person name="Pursley I."/>
            <person name="Horton D.L."/>
            <person name="Alikhan N.F."/>
            <person name="Baker D."/>
            <person name="Gharbi K."/>
            <person name="Hall N."/>
            <person name="Watson M."/>
            <person name="Adriaenssens E.M."/>
            <person name="Foster-Nyarko E."/>
            <person name="Jarju S."/>
            <person name="Secka A."/>
            <person name="Antonio M."/>
            <person name="Oren A."/>
            <person name="Chaudhuri R.R."/>
            <person name="La Ragione R."/>
            <person name="Hildebrand F."/>
            <person name="Pallen M.J."/>
        </authorList>
    </citation>
    <scope>NUCLEOTIDE SEQUENCE</scope>
    <source>
        <strain evidence="2">B5-657</strain>
    </source>
</reference>
<comment type="caution">
    <text evidence="2">The sequence shown here is derived from an EMBL/GenBank/DDBJ whole genome shotgun (WGS) entry which is preliminary data.</text>
</comment>
<sequence length="173" mass="20749">MNQMVTEQSLLFLTAVQIGVLMGVLFDLVRIFRKLIKHPSFLVQIEDMLYWVVCGFMGFYMLYICNYADIRPYIFIGIVLGGIFYFSTFSIIFMKIATIVIFYIKAFLRKLIKLLLIPLKGILHMIRIPLRYISKQYLHIKYVYKLKYRQIKRKQYEQKSDKKVEKYLKKGRT</sequence>
<keyword evidence="1" id="KW-1133">Transmembrane helix</keyword>
<feature type="transmembrane region" description="Helical" evidence="1">
    <location>
        <begin position="49"/>
        <end position="68"/>
    </location>
</feature>
<gene>
    <name evidence="2" type="ORF">H9872_00495</name>
</gene>
<dbReference type="EMBL" id="JAHLFQ010000010">
    <property type="protein sequence ID" value="MBU3803222.1"/>
    <property type="molecule type" value="Genomic_DNA"/>
</dbReference>
<accession>A0A9E2NJB2</accession>
<keyword evidence="1" id="KW-0812">Transmembrane</keyword>
<dbReference type="AlphaFoldDB" id="A0A9E2NJB2"/>